<dbReference type="Proteomes" id="UP000077315">
    <property type="component" value="Unassembled WGS sequence"/>
</dbReference>
<proteinExistence type="predicted"/>
<keyword evidence="1" id="KW-0479">Metal-binding</keyword>
<evidence type="ECO:0000259" key="3">
    <source>
        <dbReference type="PROSITE" id="PS50157"/>
    </source>
</evidence>
<keyword evidence="1" id="KW-0863">Zinc-finger</keyword>
<evidence type="ECO:0000256" key="2">
    <source>
        <dbReference type="SAM" id="MobiDB-lite"/>
    </source>
</evidence>
<feature type="region of interest" description="Disordered" evidence="2">
    <location>
        <begin position="168"/>
        <end position="191"/>
    </location>
</feature>
<name>A0A162VB54_PHYB8</name>
<sequence length="291" mass="32861">MDTPASCNTSTFSCYTPGTIETPLPLSPSGNTFGPQDAYFDPLPFENSHPCFMASQFYIGRFNLLVDPLIPMIDSSGLTPGPAQPSELYFEPIPSQNTVDLQELSLRDPIEPIRVTIPTAPVSITSSFNTCPITVPSQQDNLRSPLLYNTAHCLSSLSAAQIQLPPTEPEPKLQLSPFDPDASSSCPQTLNTPEISGQTLDGLEKRFIYCTISNTSRSYNPNSRKAKARYSYRRTYDCAKCSYWTNRECNLTRHYLKHHTDYKRPRCLKCEKYFDNDFNIKRHVRFSRTCK</sequence>
<protein>
    <submittedName>
        <fullName evidence="4">C2H2-type zinc finger transcription factor</fullName>
    </submittedName>
</protein>
<feature type="domain" description="C2H2-type" evidence="3">
    <location>
        <begin position="236"/>
        <end position="264"/>
    </location>
</feature>
<dbReference type="InterPro" id="IPR013087">
    <property type="entry name" value="Znf_C2H2_type"/>
</dbReference>
<dbReference type="RefSeq" id="XP_018299422.1">
    <property type="nucleotide sequence ID" value="XM_018434542.1"/>
</dbReference>
<dbReference type="PROSITE" id="PS50157">
    <property type="entry name" value="ZINC_FINGER_C2H2_2"/>
    <property type="match status" value="1"/>
</dbReference>
<dbReference type="InParanoid" id="A0A162VB54"/>
<dbReference type="AlphaFoldDB" id="A0A162VB54"/>
<dbReference type="VEuPathDB" id="FungiDB:PHYBLDRAFT_161995"/>
<feature type="compositionally biased region" description="Polar residues" evidence="2">
    <location>
        <begin position="182"/>
        <end position="191"/>
    </location>
</feature>
<accession>A0A162VB54</accession>
<dbReference type="GeneID" id="28995448"/>
<organism evidence="4 5">
    <name type="scientific">Phycomyces blakesleeanus (strain ATCC 8743b / DSM 1359 / FGSC 10004 / NBRC 33097 / NRRL 1555)</name>
    <dbReference type="NCBI Taxonomy" id="763407"/>
    <lineage>
        <taxon>Eukaryota</taxon>
        <taxon>Fungi</taxon>
        <taxon>Fungi incertae sedis</taxon>
        <taxon>Mucoromycota</taxon>
        <taxon>Mucoromycotina</taxon>
        <taxon>Mucoromycetes</taxon>
        <taxon>Mucorales</taxon>
        <taxon>Phycomycetaceae</taxon>
        <taxon>Phycomyces</taxon>
    </lineage>
</organism>
<evidence type="ECO:0000313" key="5">
    <source>
        <dbReference type="Proteomes" id="UP000077315"/>
    </source>
</evidence>
<dbReference type="EMBL" id="KV440971">
    <property type="protein sequence ID" value="OAD81382.1"/>
    <property type="molecule type" value="Genomic_DNA"/>
</dbReference>
<keyword evidence="5" id="KW-1185">Reference proteome</keyword>
<evidence type="ECO:0000256" key="1">
    <source>
        <dbReference type="PROSITE-ProRule" id="PRU00042"/>
    </source>
</evidence>
<evidence type="ECO:0000313" key="4">
    <source>
        <dbReference type="EMBL" id="OAD81382.1"/>
    </source>
</evidence>
<reference evidence="5" key="1">
    <citation type="submission" date="2015-06" db="EMBL/GenBank/DDBJ databases">
        <title>Expansion of signal transduction pathways in fungi by whole-genome duplication.</title>
        <authorList>
            <consortium name="DOE Joint Genome Institute"/>
            <person name="Corrochano L.M."/>
            <person name="Kuo A."/>
            <person name="Marcet-Houben M."/>
            <person name="Polaino S."/>
            <person name="Salamov A."/>
            <person name="Villalobos J.M."/>
            <person name="Alvarez M.I."/>
            <person name="Avalos J."/>
            <person name="Benito E.P."/>
            <person name="Benoit I."/>
            <person name="Burger G."/>
            <person name="Camino L.P."/>
            <person name="Canovas D."/>
            <person name="Cerda-Olmedo E."/>
            <person name="Cheng J.-F."/>
            <person name="Dominguez A."/>
            <person name="Elias M."/>
            <person name="Eslava A.P."/>
            <person name="Glaser F."/>
            <person name="Grimwood J."/>
            <person name="Gutierrez G."/>
            <person name="Heitman J."/>
            <person name="Henrissat B."/>
            <person name="Iturriaga E.A."/>
            <person name="Lang B.F."/>
            <person name="Lavin J.L."/>
            <person name="Lee S."/>
            <person name="Li W."/>
            <person name="Lindquist E."/>
            <person name="Lopez-Garcia S."/>
            <person name="Luque E.M."/>
            <person name="Marcos A.T."/>
            <person name="Martin J."/>
            <person name="McCluskey K."/>
            <person name="Medina H.R."/>
            <person name="Miralles-Duran A."/>
            <person name="Miyazaki A."/>
            <person name="Munoz-Torres E."/>
            <person name="Oguiza J.A."/>
            <person name="Ohm R."/>
            <person name="Olmedo M."/>
            <person name="Orejas M."/>
            <person name="Ortiz-Castellanos L."/>
            <person name="Pisabarro A.G."/>
            <person name="Rodriguez-Romero J."/>
            <person name="Ruiz-Herrera J."/>
            <person name="Ruiz-Vazquez R."/>
            <person name="Sanz C."/>
            <person name="Schackwitz W."/>
            <person name="Schmutz J."/>
            <person name="Shahriari M."/>
            <person name="Shelest E."/>
            <person name="Silva-Franco F."/>
            <person name="Soanes D."/>
            <person name="Syed K."/>
            <person name="Tagua V.G."/>
            <person name="Talbot N.J."/>
            <person name="Thon M."/>
            <person name="De vries R.P."/>
            <person name="Wiebenga A."/>
            <person name="Yadav J.S."/>
            <person name="Braun E.L."/>
            <person name="Baker S."/>
            <person name="Garre V."/>
            <person name="Horwitz B."/>
            <person name="Torres-Martinez S."/>
            <person name="Idnurm A."/>
            <person name="Herrera-Estrella A."/>
            <person name="Gabaldon T."/>
            <person name="Grigoriev I.V."/>
        </authorList>
    </citation>
    <scope>NUCLEOTIDE SEQUENCE [LARGE SCALE GENOMIC DNA]</scope>
    <source>
        <strain evidence="5">NRRL 1555(-)</strain>
    </source>
</reference>
<keyword evidence="1" id="KW-0862">Zinc</keyword>
<gene>
    <name evidence="4" type="ORF">PHYBLDRAFT_161995</name>
</gene>
<dbReference type="Gene3D" id="3.30.160.60">
    <property type="entry name" value="Classic Zinc Finger"/>
    <property type="match status" value="1"/>
</dbReference>
<dbReference type="GO" id="GO:0008270">
    <property type="term" value="F:zinc ion binding"/>
    <property type="evidence" value="ECO:0007669"/>
    <property type="project" value="UniProtKB-KW"/>
</dbReference>